<name>A0ABD5F6G5_ENTAV</name>
<evidence type="ECO:0000313" key="1">
    <source>
        <dbReference type="EMBL" id="MDT2513986.1"/>
    </source>
</evidence>
<comment type="caution">
    <text evidence="1">The sequence shown here is derived from an EMBL/GenBank/DDBJ whole genome shotgun (WGS) entry which is preliminary data.</text>
</comment>
<dbReference type="Pfam" id="PF13289">
    <property type="entry name" value="SIR2_2"/>
    <property type="match status" value="1"/>
</dbReference>
<proteinExistence type="predicted"/>
<dbReference type="EMBL" id="JARPWY010000014">
    <property type="protein sequence ID" value="MDT2513986.1"/>
    <property type="molecule type" value="Genomic_DNA"/>
</dbReference>
<protein>
    <submittedName>
        <fullName evidence="1">SIR2 family protein</fullName>
    </submittedName>
</protein>
<gene>
    <name evidence="1" type="ORF">P7D79_07025</name>
</gene>
<sequence length="1062" mass="124688">MENYYTETEFNELVDSLVDAVGNFNLVVFIGAGISLSQGYPNWNGYIEKLIHFWQFNIRNFEETKGKIDNRLLSCFDEILKSNNTNKRKIDLLHTLLNDILGEKFSEAKLDFEKYFFNSVVPDYIENSILTNLIKLNPMFITSNYDFEIERHLKRSKQKGTFIPINNLREFRDLDCILRSNDVLHLHGTTNGDSSFFVNSSYDYSRQYLKQPDDFNKLREWFQDKNPVVLFLGSSMEEEEILSLLPATTKNFALMKANSSETDIFRNLYNKTYQKNNNTTIFWYGDSYDGLGEKLNEIVTAVQSKLDIPESVDDWNTLHTIATEDGLYRATLEKYIEDDRFLFDIFKTEDPDLVDKILRNIFSSNVLFKKVINVSSFFVMLNNNFDSLDELQVNSVIQGYKSMKLNIHWVEVFNIFEKIKNLREITKKDLNEIRKNLSYHQELVRTAFSSDKSLMGYWVTEQLQSTQSYFRSIYHGDKIFSIELSSEMIPLIVEPVADDFRYQYKSFKDILSDDLIKIIYESLLNGKLFLNDISILEKFPEPLLETRLFQRILVNFDNKNKLNDSVMNNLIEKIDFTDTIFGHELNIFIDNHKDKLEEYGIQYAKVYRDGISKGELGIVHPKSFIQDRQILGETVEKIVGILLPDQEETMTVREDVFSEKTYQATTDFLLKSLKRNDEISEKVKEIILKNGYVLYPKYEKLFMELLVSDEYDNDLQEKAQSIFLEKFDLDSFSWEEKQFFKVLIDKERFDHPAFDKLLKINVNKLNYDYGYSDKTRPELLDVNDFINTELGKYLDILIQLNKKNPSKQNKIETIVAVVESKEFREFAQGALSTVENSINIDEITINTFQGYCYSIYGFKEEDVGRFVSAGKELLRKGYVNEFNKNNIFILSLIMINPSDDKTRIKWAEINFSQLIDIILQRNIEYQYETQWVKEIILNDKDGQYGRSIMYSLTNDDALIVKSEKVLEIFERNIESYPEKIDIGLLPDSIKKQKDIKKKNLLYKLFFLLLDNAKIAKNYFGSESIINLMMLLDSNLKRRLVNHPNLPTVLSPLEIEYLRRQID</sequence>
<organism evidence="1 2">
    <name type="scientific">Enterococcus avium</name>
    <name type="common">Streptococcus avium</name>
    <dbReference type="NCBI Taxonomy" id="33945"/>
    <lineage>
        <taxon>Bacteria</taxon>
        <taxon>Bacillati</taxon>
        <taxon>Bacillota</taxon>
        <taxon>Bacilli</taxon>
        <taxon>Lactobacillales</taxon>
        <taxon>Enterococcaceae</taxon>
        <taxon>Enterococcus</taxon>
    </lineage>
</organism>
<dbReference type="Proteomes" id="UP001264335">
    <property type="component" value="Unassembled WGS sequence"/>
</dbReference>
<reference evidence="1 2" key="1">
    <citation type="submission" date="2023-03" db="EMBL/GenBank/DDBJ databases">
        <authorList>
            <person name="Shen W."/>
            <person name="Cai J."/>
        </authorList>
    </citation>
    <scope>NUCLEOTIDE SEQUENCE [LARGE SCALE GENOMIC DNA]</scope>
    <source>
        <strain evidence="1 2">Y2</strain>
    </source>
</reference>
<dbReference type="SUPFAM" id="SSF52467">
    <property type="entry name" value="DHS-like NAD/FAD-binding domain"/>
    <property type="match status" value="1"/>
</dbReference>
<evidence type="ECO:0000313" key="2">
    <source>
        <dbReference type="Proteomes" id="UP001264335"/>
    </source>
</evidence>
<accession>A0ABD5F6G5</accession>
<dbReference type="AlphaFoldDB" id="A0ABD5F6G5"/>
<dbReference type="RefSeq" id="WP_311931895.1">
    <property type="nucleotide sequence ID" value="NZ_JARPWY010000014.1"/>
</dbReference>
<dbReference type="InterPro" id="IPR029035">
    <property type="entry name" value="DHS-like_NAD/FAD-binding_dom"/>
</dbReference>